<sequence length="867" mass="103032">MRVSALCNQIKLFNSLKSFKTRELQEYVTTILLISTSLMEDIMKPMIITVYQWSAVDTSQICTKKMKQLLPISLKKSPKNSVFTAKNLIVKAKEQSSQIRDKNQTKISNRVRKQKFYDISKNLSQDDFDKYDILFTRKFNGFKCALFLMVYNRKLSDFDALQVLLEEIEELNELYYNQLSTNNKNQMIINFYHTFIHGLKQEQQNLEVFIKENDEIYLQCVLQAQEEKIQATKLNQNLNNLQVMVFSQPYNSHQQNQSKVQEQLISNLQIQQQEYLYQQQDIVIQESTEQNLYSLNRSNTTFTLNQYQKRHSKVDQISNSTLRDKLNSKFSQIFGKKIIKQNERSPNQKGRNSLVNYLKQPLNDTKFSNQNLLKSENEYTPNTKTKYSQQNFIQSRLSQSNSIKQNDTINESKNIPFLFLNVDLMIQYFYFNQLGTYNLFLKQFKSAAEIFTRVFEECKRIIPYQKNICIKRIIQVFTAFNLTHPLLDQMYIQQISDFSYKITVVYFDQTTKEKNLNSSPKNIQNNFSHSNLDYKYKVIDQIYGYDARSQIFDFCQKIIYELLKYKDDHFGFILTSIDTMSISQNIATTNFELINKNKEMFKQVLFDCLLAEQVNNIERNIQPYLIQDYILLDNEEDSQEITIQKNTKEQEKSQLSDFCSHLYGLKEVQKLNIPISQKQAFKQVIQKELKVDLNKSDQKNQSIRKMFYFSIRKAIQELVSSNGAKALHFKLNQALHNKKNENNHIFKKHNLNNKLEFIQEALRANEMKKKDFKSVIVFITNDFNAIDQDEDQFKSIIKYLRIFDIELCILFQSDEYLIEEKTQFENIIYENKYVVNYFFNFSSLQDYLNTCRCSKYHDTIPQFIEYF</sequence>
<dbReference type="Proteomes" id="UP000009168">
    <property type="component" value="Unassembled WGS sequence"/>
</dbReference>
<dbReference type="EMBL" id="GG662443">
    <property type="protein sequence ID" value="EWS71806.1"/>
    <property type="molecule type" value="Genomic_DNA"/>
</dbReference>
<accession>W7XDC5</accession>
<dbReference type="KEGG" id="tet:TTHERM_000242399"/>
<dbReference type="InParanoid" id="W7XDC5"/>
<evidence type="ECO:0000313" key="1">
    <source>
        <dbReference type="EMBL" id="EWS71806.1"/>
    </source>
</evidence>
<proteinExistence type="predicted"/>
<evidence type="ECO:0000313" key="2">
    <source>
        <dbReference type="Proteomes" id="UP000009168"/>
    </source>
</evidence>
<keyword evidence="2" id="KW-1185">Reference proteome</keyword>
<organism evidence="1 2">
    <name type="scientific">Tetrahymena thermophila (strain SB210)</name>
    <dbReference type="NCBI Taxonomy" id="312017"/>
    <lineage>
        <taxon>Eukaryota</taxon>
        <taxon>Sar</taxon>
        <taxon>Alveolata</taxon>
        <taxon>Ciliophora</taxon>
        <taxon>Intramacronucleata</taxon>
        <taxon>Oligohymenophorea</taxon>
        <taxon>Hymenostomatida</taxon>
        <taxon>Tetrahymenina</taxon>
        <taxon>Tetrahymenidae</taxon>
        <taxon>Tetrahymena</taxon>
    </lineage>
</organism>
<protein>
    <submittedName>
        <fullName evidence="1">Uncharacterized protein</fullName>
    </submittedName>
</protein>
<dbReference type="AlphaFoldDB" id="W7XDC5"/>
<reference evidence="2" key="1">
    <citation type="journal article" date="2006" name="PLoS Biol.">
        <title>Macronuclear genome sequence of the ciliate Tetrahymena thermophila, a model eukaryote.</title>
        <authorList>
            <person name="Eisen J.A."/>
            <person name="Coyne R.S."/>
            <person name="Wu M."/>
            <person name="Wu D."/>
            <person name="Thiagarajan M."/>
            <person name="Wortman J.R."/>
            <person name="Badger J.H."/>
            <person name="Ren Q."/>
            <person name="Amedeo P."/>
            <person name="Jones K.M."/>
            <person name="Tallon L.J."/>
            <person name="Delcher A.L."/>
            <person name="Salzberg S.L."/>
            <person name="Silva J.C."/>
            <person name="Haas B.J."/>
            <person name="Majoros W.H."/>
            <person name="Farzad M."/>
            <person name="Carlton J.M."/>
            <person name="Smith R.K. Jr."/>
            <person name="Garg J."/>
            <person name="Pearlman R.E."/>
            <person name="Karrer K.M."/>
            <person name="Sun L."/>
            <person name="Manning G."/>
            <person name="Elde N.C."/>
            <person name="Turkewitz A.P."/>
            <person name="Asai D.J."/>
            <person name="Wilkes D.E."/>
            <person name="Wang Y."/>
            <person name="Cai H."/>
            <person name="Collins K."/>
            <person name="Stewart B.A."/>
            <person name="Lee S.R."/>
            <person name="Wilamowska K."/>
            <person name="Weinberg Z."/>
            <person name="Ruzzo W.L."/>
            <person name="Wloga D."/>
            <person name="Gaertig J."/>
            <person name="Frankel J."/>
            <person name="Tsao C.-C."/>
            <person name="Gorovsky M.A."/>
            <person name="Keeling P.J."/>
            <person name="Waller R.F."/>
            <person name="Patron N.J."/>
            <person name="Cherry J.M."/>
            <person name="Stover N.A."/>
            <person name="Krieger C.J."/>
            <person name="del Toro C."/>
            <person name="Ryder H.F."/>
            <person name="Williamson S.C."/>
            <person name="Barbeau R.A."/>
            <person name="Hamilton E.P."/>
            <person name="Orias E."/>
        </authorList>
    </citation>
    <scope>NUCLEOTIDE SEQUENCE [LARGE SCALE GENOMIC DNA]</scope>
    <source>
        <strain evidence="2">SB210</strain>
    </source>
</reference>
<gene>
    <name evidence="1" type="ORF">TTHERM_000242399</name>
</gene>
<dbReference type="RefSeq" id="XP_012655693.1">
    <property type="nucleotide sequence ID" value="XM_012800239.1"/>
</dbReference>
<name>W7XDC5_TETTS</name>
<dbReference type="GeneID" id="24437976"/>